<keyword evidence="3" id="KW-0969">Cilium</keyword>
<dbReference type="Pfam" id="PF03963">
    <property type="entry name" value="FlgD"/>
    <property type="match status" value="1"/>
</dbReference>
<dbReference type="AlphaFoldDB" id="N1V272"/>
<keyword evidence="3" id="KW-0282">Flagellum</keyword>
<protein>
    <submittedName>
        <fullName evidence="3">Flagellar hook capping protein</fullName>
    </submittedName>
</protein>
<dbReference type="InterPro" id="IPR005648">
    <property type="entry name" value="FlgD"/>
</dbReference>
<evidence type="ECO:0000256" key="1">
    <source>
        <dbReference type="ARBA" id="ARBA00010577"/>
    </source>
</evidence>
<keyword evidence="3" id="KW-0966">Cell projection</keyword>
<keyword evidence="2" id="KW-1005">Bacterial flagellum biogenesis</keyword>
<name>N1V272_9MICC</name>
<dbReference type="RefSeq" id="WP_005269122.1">
    <property type="nucleotide sequence ID" value="NZ_ANPE02000133.1"/>
</dbReference>
<accession>N1V272</accession>
<evidence type="ECO:0000313" key="3">
    <source>
        <dbReference type="EMBL" id="EMY34104.1"/>
    </source>
</evidence>
<dbReference type="Proteomes" id="UP000010729">
    <property type="component" value="Unassembled WGS sequence"/>
</dbReference>
<dbReference type="EMBL" id="ANPE02000133">
    <property type="protein sequence ID" value="EMY34104.1"/>
    <property type="molecule type" value="Genomic_DNA"/>
</dbReference>
<comment type="caution">
    <text evidence="3">The sequence shown here is derived from an EMBL/GenBank/DDBJ whole genome shotgun (WGS) entry which is preliminary data.</text>
</comment>
<comment type="similarity">
    <text evidence="1">Belongs to the FlgD family.</text>
</comment>
<reference evidence="3 4" key="1">
    <citation type="journal article" date="2013" name="Genome Announc.">
        <title>Draft Genome Sequence of Arthrobacter crystallopoietes Strain BAB-32, Revealing Genes for Bioremediation.</title>
        <authorList>
            <person name="Joshi M.N."/>
            <person name="Pandit A.S."/>
            <person name="Sharma A."/>
            <person name="Pandya R.V."/>
            <person name="Desai S.M."/>
            <person name="Saxena A.K."/>
            <person name="Bagatharia S.B."/>
        </authorList>
    </citation>
    <scope>NUCLEOTIDE SEQUENCE [LARGE SCALE GENOMIC DNA]</scope>
    <source>
        <strain evidence="3 4">BAB-32</strain>
    </source>
</reference>
<keyword evidence="4" id="KW-1185">Reference proteome</keyword>
<evidence type="ECO:0000313" key="4">
    <source>
        <dbReference type="Proteomes" id="UP000010729"/>
    </source>
</evidence>
<gene>
    <name evidence="3" type="ORF">D477_011446</name>
</gene>
<evidence type="ECO:0000256" key="2">
    <source>
        <dbReference type="ARBA" id="ARBA00022795"/>
    </source>
</evidence>
<proteinExistence type="inferred from homology"/>
<sequence length="138" mass="14287">MPIDAIAAPSGSGMYAVQPSRAPKQEIDSEVFMSLLVTQLQHQDPGSPMDTNAMIGQTTQLAMMEKLTELSAQGEEAFGLQMRAAAAALIGQTVGYTGSNGEALTGKAESVSFENSVPQVRIGGVSVALDEISGLSAQ</sequence>
<dbReference type="GO" id="GO:0044781">
    <property type="term" value="P:bacterial-type flagellum organization"/>
    <property type="evidence" value="ECO:0007669"/>
    <property type="project" value="UniProtKB-KW"/>
</dbReference>
<organism evidence="3 4">
    <name type="scientific">Arthrobacter crystallopoietes BAB-32</name>
    <dbReference type="NCBI Taxonomy" id="1246476"/>
    <lineage>
        <taxon>Bacteria</taxon>
        <taxon>Bacillati</taxon>
        <taxon>Actinomycetota</taxon>
        <taxon>Actinomycetes</taxon>
        <taxon>Micrococcales</taxon>
        <taxon>Micrococcaceae</taxon>
        <taxon>Crystallibacter</taxon>
    </lineage>
</organism>